<name>K0YM07_9ACTN</name>
<dbReference type="AlphaFoldDB" id="K0YM07"/>
<sequence length="199" mass="22332">MHPLVIDEQPVVLRVDFQELGLGLLRCIVVARCESEPVRYAIHVRVDGDALRIAKCLAHDDVGGFAADAGKRLQGVDVVGDGSAEICKHGLRACHDVFRLRAKEPERVDDRFDVLYAGVGHCFRSSEAREKLRGHFVYGGVRALCRKNYRDGEREWVFVIEGAFALAVIFVEAAFYLCRSFSFLGQVFAWHGRILRTVV</sequence>
<dbReference type="InParanoid" id="K0YM07"/>
<proteinExistence type="predicted"/>
<dbReference type="Proteomes" id="UP000006069">
    <property type="component" value="Unassembled WGS sequence"/>
</dbReference>
<reference evidence="2 3" key="1">
    <citation type="submission" date="2012-08" db="EMBL/GenBank/DDBJ databases">
        <title>The Genome Sequence of Slackia piriformis YIT 12062.</title>
        <authorList>
            <consortium name="The Broad Institute Genome Sequencing Platform"/>
            <person name="Earl A."/>
            <person name="Ward D."/>
            <person name="Feldgarden M."/>
            <person name="Gevers D."/>
            <person name="Morotomi M."/>
            <person name="Walker B."/>
            <person name="Young S.K."/>
            <person name="Zeng Q."/>
            <person name="Gargeya S."/>
            <person name="Fitzgerald M."/>
            <person name="Haas B."/>
            <person name="Abouelleil A."/>
            <person name="Alvarado L."/>
            <person name="Arachchi H.M."/>
            <person name="Berlin A.M."/>
            <person name="Chapman S.B."/>
            <person name="Goldberg J."/>
            <person name="Griggs A."/>
            <person name="Gujja S."/>
            <person name="Hansen M."/>
            <person name="Howarth C."/>
            <person name="Imamovic A."/>
            <person name="Larimer J."/>
            <person name="McCowen C."/>
            <person name="Montmayeur A."/>
            <person name="Murphy C."/>
            <person name="Neiman D."/>
            <person name="Pearson M."/>
            <person name="Priest M."/>
            <person name="Roberts A."/>
            <person name="Saif S."/>
            <person name="Shea T."/>
            <person name="Sisk P."/>
            <person name="Sykes S."/>
            <person name="Wortman J."/>
            <person name="Nusbaum C."/>
            <person name="Birren B."/>
        </authorList>
    </citation>
    <scope>NUCLEOTIDE SEQUENCE [LARGE SCALE GENOMIC DNA]</scope>
    <source>
        <strain evidence="2 3">YIT 12062</strain>
    </source>
</reference>
<keyword evidence="1" id="KW-1133">Transmembrane helix</keyword>
<accession>K0YM07</accession>
<keyword evidence="3" id="KW-1185">Reference proteome</keyword>
<keyword evidence="1" id="KW-0472">Membrane</keyword>
<feature type="transmembrane region" description="Helical" evidence="1">
    <location>
        <begin position="156"/>
        <end position="177"/>
    </location>
</feature>
<evidence type="ECO:0000313" key="2">
    <source>
        <dbReference type="EMBL" id="EJZ84343.1"/>
    </source>
</evidence>
<evidence type="ECO:0000313" key="3">
    <source>
        <dbReference type="Proteomes" id="UP000006069"/>
    </source>
</evidence>
<dbReference type="EMBL" id="ADMD01000002">
    <property type="protein sequence ID" value="EJZ84343.1"/>
    <property type="molecule type" value="Genomic_DNA"/>
</dbReference>
<dbReference type="HOGENOM" id="CLU_1371423_0_0_11"/>
<comment type="caution">
    <text evidence="2">The sequence shown here is derived from an EMBL/GenBank/DDBJ whole genome shotgun (WGS) entry which is preliminary data.</text>
</comment>
<keyword evidence="1" id="KW-0812">Transmembrane</keyword>
<evidence type="ECO:0000256" key="1">
    <source>
        <dbReference type="SAM" id="Phobius"/>
    </source>
</evidence>
<organism evidence="2 3">
    <name type="scientific">Slackia piriformis YIT 12062</name>
    <dbReference type="NCBI Taxonomy" id="742818"/>
    <lineage>
        <taxon>Bacteria</taxon>
        <taxon>Bacillati</taxon>
        <taxon>Actinomycetota</taxon>
        <taxon>Coriobacteriia</taxon>
        <taxon>Eggerthellales</taxon>
        <taxon>Eggerthellaceae</taxon>
        <taxon>Slackia</taxon>
    </lineage>
</organism>
<protein>
    <submittedName>
        <fullName evidence="2">Uncharacterized protein</fullName>
    </submittedName>
</protein>
<gene>
    <name evidence="2" type="ORF">HMPREF9451_00653</name>
</gene>